<proteinExistence type="predicted"/>
<evidence type="ECO:0008006" key="4">
    <source>
        <dbReference type="Google" id="ProtNLM"/>
    </source>
</evidence>
<dbReference type="EMBL" id="JASZYV010000001">
    <property type="protein sequence ID" value="MDM0043443.1"/>
    <property type="molecule type" value="Genomic_DNA"/>
</dbReference>
<keyword evidence="1" id="KW-0472">Membrane</keyword>
<dbReference type="RefSeq" id="WP_286658553.1">
    <property type="nucleotide sequence ID" value="NZ_JASZYV010000001.1"/>
</dbReference>
<reference evidence="2" key="1">
    <citation type="submission" date="2023-06" db="EMBL/GenBank/DDBJ databases">
        <authorList>
            <person name="Jiang Y."/>
            <person name="Liu Q."/>
        </authorList>
    </citation>
    <scope>NUCLEOTIDE SEQUENCE</scope>
    <source>
        <strain evidence="2">CGMCC 1.12089</strain>
    </source>
</reference>
<evidence type="ECO:0000313" key="3">
    <source>
        <dbReference type="Proteomes" id="UP001174908"/>
    </source>
</evidence>
<gene>
    <name evidence="2" type="ORF">QTH91_03030</name>
</gene>
<comment type="caution">
    <text evidence="2">The sequence shown here is derived from an EMBL/GenBank/DDBJ whole genome shotgun (WGS) entry which is preliminary data.</text>
</comment>
<keyword evidence="1" id="KW-1133">Transmembrane helix</keyword>
<keyword evidence="3" id="KW-1185">Reference proteome</keyword>
<accession>A0ABT7N689</accession>
<keyword evidence="1" id="KW-0812">Transmembrane</keyword>
<organism evidence="2 3">
    <name type="scientific">Variovorax dokdonensis</name>
    <dbReference type="NCBI Taxonomy" id="344883"/>
    <lineage>
        <taxon>Bacteria</taxon>
        <taxon>Pseudomonadati</taxon>
        <taxon>Pseudomonadota</taxon>
        <taxon>Betaproteobacteria</taxon>
        <taxon>Burkholderiales</taxon>
        <taxon>Comamonadaceae</taxon>
        <taxon>Variovorax</taxon>
    </lineage>
</organism>
<protein>
    <recommendedName>
        <fullName evidence="4">DUF4149 domain-containing protein</fullName>
    </recommendedName>
</protein>
<feature type="transmembrane region" description="Helical" evidence="1">
    <location>
        <begin position="41"/>
        <end position="64"/>
    </location>
</feature>
<name>A0ABT7N689_9BURK</name>
<evidence type="ECO:0000313" key="2">
    <source>
        <dbReference type="EMBL" id="MDM0043443.1"/>
    </source>
</evidence>
<feature type="transmembrane region" description="Helical" evidence="1">
    <location>
        <begin position="6"/>
        <end position="29"/>
    </location>
</feature>
<evidence type="ECO:0000256" key="1">
    <source>
        <dbReference type="SAM" id="Phobius"/>
    </source>
</evidence>
<dbReference type="Proteomes" id="UP001174908">
    <property type="component" value="Unassembled WGS sequence"/>
</dbReference>
<feature type="transmembrane region" description="Helical" evidence="1">
    <location>
        <begin position="70"/>
        <end position="90"/>
    </location>
</feature>
<sequence>MLPLLTSLFATVVLLVWMGFFMMGSLPLLVLKHDTPLDARFIRGLFNVYYVAVTLTASAAALSFAWTGNAAFAVGMGFVATLAFALRRWIVIPRMDVLRDSIPASDASIFQFRRLHVVGMVLNVTQLGTVAWSLTKLAL</sequence>